<evidence type="ECO:0000256" key="1">
    <source>
        <dbReference type="ARBA" id="ARBA00010923"/>
    </source>
</evidence>
<feature type="domain" description="Type I restriction modification DNA specificity" evidence="4">
    <location>
        <begin position="228"/>
        <end position="379"/>
    </location>
</feature>
<dbReference type="Gene3D" id="3.90.220.20">
    <property type="entry name" value="DNA methylase specificity domains"/>
    <property type="match status" value="2"/>
</dbReference>
<dbReference type="Pfam" id="PF01420">
    <property type="entry name" value="Methylase_S"/>
    <property type="match status" value="1"/>
</dbReference>
<name>A0ABZ2HDU2_9RHOB</name>
<dbReference type="InterPro" id="IPR052021">
    <property type="entry name" value="Type-I_RS_S_subunit"/>
</dbReference>
<dbReference type="EC" id="3.1.21.-" evidence="5"/>
<dbReference type="GO" id="GO:0016787">
    <property type="term" value="F:hydrolase activity"/>
    <property type="evidence" value="ECO:0007669"/>
    <property type="project" value="UniProtKB-KW"/>
</dbReference>
<evidence type="ECO:0000259" key="4">
    <source>
        <dbReference type="Pfam" id="PF01420"/>
    </source>
</evidence>
<gene>
    <name evidence="5" type="ORF">RZ517_14900</name>
</gene>
<dbReference type="InterPro" id="IPR000055">
    <property type="entry name" value="Restrct_endonuc_typeI_TRD"/>
</dbReference>
<dbReference type="EMBL" id="CP146069">
    <property type="protein sequence ID" value="WWR46046.1"/>
    <property type="molecule type" value="Genomic_DNA"/>
</dbReference>
<evidence type="ECO:0000256" key="2">
    <source>
        <dbReference type="ARBA" id="ARBA00022747"/>
    </source>
</evidence>
<keyword evidence="6" id="KW-1185">Reference proteome</keyword>
<dbReference type="Gene3D" id="1.10.287.1120">
    <property type="entry name" value="Bipartite methylase S protein"/>
    <property type="match status" value="1"/>
</dbReference>
<dbReference type="RefSeq" id="WP_338548945.1">
    <property type="nucleotide sequence ID" value="NZ_CP146069.1"/>
</dbReference>
<reference evidence="5 6" key="1">
    <citation type="submission" date="2023-10" db="EMBL/GenBank/DDBJ databases">
        <title>Roseovarius strain S88 nov., isolated from a marine algae.</title>
        <authorList>
            <person name="Lee M.W."/>
            <person name="Lee J.K."/>
            <person name="Kim J.M."/>
            <person name="Choi D.G."/>
            <person name="Baek J.H."/>
            <person name="Bayburt H."/>
            <person name="Jung J.J."/>
            <person name="Han D.M."/>
            <person name="Jeon C.O."/>
        </authorList>
    </citation>
    <scope>NUCLEOTIDE SEQUENCE [LARGE SCALE GENOMIC DNA]</scope>
    <source>
        <strain evidence="5 6">S88</strain>
    </source>
</reference>
<dbReference type="GO" id="GO:0004519">
    <property type="term" value="F:endonuclease activity"/>
    <property type="evidence" value="ECO:0007669"/>
    <property type="project" value="UniProtKB-KW"/>
</dbReference>
<sequence length="412" mass="46202">MSERENTTARAEKLIRSPRHFPGFNGKWDRKELRPYLVQHSERVPADTDLRIYSSSREGLLPQDEYYGGHNRLNEGEYGVVPDGYFVYRHMSDDTTFKFNINNTGQPVAVSKEYPVFKTDGVDPIFLRYLLNESRPFKQFAAGQRKGGTRTRLYFKALCSWRAPLPGRFEQERIAECLASVDALIEAEIEKLDALKDHKQGLMQQLFPAEGESLPTLRFPEFSGHGLWSETTLEAVIDLISGLHLSPADYSESGAVPYFTGPSDFTHNVEQVTKWTDNTANVANAGDILVTVKGSGVGELWDLALREVSLGRQLMAVRTHACETPFLFQFLQNRRSEFVAMASGNLIPGLSRSDILGMKLYLPQPEEQKAISRCLSSVALLISSQGSIVDGLKKHKQGLLQQLFPVLDEVDG</sequence>
<keyword evidence="2" id="KW-0680">Restriction system</keyword>
<dbReference type="Proteomes" id="UP001364156">
    <property type="component" value="Chromosome"/>
</dbReference>
<keyword evidence="3" id="KW-0238">DNA-binding</keyword>
<protein>
    <submittedName>
        <fullName evidence="5">Restriction endonuclease subunit S</fullName>
        <ecNumber evidence="5">3.1.21.-</ecNumber>
    </submittedName>
</protein>
<keyword evidence="5" id="KW-0540">Nuclease</keyword>
<keyword evidence="5" id="KW-0255">Endonuclease</keyword>
<comment type="similarity">
    <text evidence="1">Belongs to the type-I restriction system S methylase family.</text>
</comment>
<evidence type="ECO:0000256" key="3">
    <source>
        <dbReference type="ARBA" id="ARBA00023125"/>
    </source>
</evidence>
<keyword evidence="5" id="KW-0378">Hydrolase</keyword>
<organism evidence="5 6">
    <name type="scientific">Roseovarius phycicola</name>
    <dbReference type="NCBI Taxonomy" id="3080976"/>
    <lineage>
        <taxon>Bacteria</taxon>
        <taxon>Pseudomonadati</taxon>
        <taxon>Pseudomonadota</taxon>
        <taxon>Alphaproteobacteria</taxon>
        <taxon>Rhodobacterales</taxon>
        <taxon>Roseobacteraceae</taxon>
        <taxon>Roseovarius</taxon>
    </lineage>
</organism>
<evidence type="ECO:0000313" key="6">
    <source>
        <dbReference type="Proteomes" id="UP001364156"/>
    </source>
</evidence>
<accession>A0ABZ2HDU2</accession>
<dbReference type="PANTHER" id="PTHR30408:SF12">
    <property type="entry name" value="TYPE I RESTRICTION ENZYME MJAVIII SPECIFICITY SUBUNIT"/>
    <property type="match status" value="1"/>
</dbReference>
<dbReference type="PANTHER" id="PTHR30408">
    <property type="entry name" value="TYPE-1 RESTRICTION ENZYME ECOKI SPECIFICITY PROTEIN"/>
    <property type="match status" value="1"/>
</dbReference>
<dbReference type="SUPFAM" id="SSF116734">
    <property type="entry name" value="DNA methylase specificity domain"/>
    <property type="match status" value="2"/>
</dbReference>
<dbReference type="InterPro" id="IPR044946">
    <property type="entry name" value="Restrct_endonuc_typeI_TRD_sf"/>
</dbReference>
<evidence type="ECO:0000313" key="5">
    <source>
        <dbReference type="EMBL" id="WWR46046.1"/>
    </source>
</evidence>
<proteinExistence type="inferred from homology"/>